<evidence type="ECO:0000313" key="3">
    <source>
        <dbReference type="Proteomes" id="UP000245461"/>
    </source>
</evidence>
<organism evidence="2 3">
    <name type="scientific">Zavarzinia aquatilis</name>
    <dbReference type="NCBI Taxonomy" id="2211142"/>
    <lineage>
        <taxon>Bacteria</taxon>
        <taxon>Pseudomonadati</taxon>
        <taxon>Pseudomonadota</taxon>
        <taxon>Alphaproteobacteria</taxon>
        <taxon>Rhodospirillales</taxon>
        <taxon>Zavarziniaceae</taxon>
        <taxon>Zavarzinia</taxon>
    </lineage>
</organism>
<name>A0A317DV77_9PROT</name>
<keyword evidence="1" id="KW-0732">Signal</keyword>
<evidence type="ECO:0008006" key="4">
    <source>
        <dbReference type="Google" id="ProtNLM"/>
    </source>
</evidence>
<evidence type="ECO:0000256" key="1">
    <source>
        <dbReference type="SAM" id="SignalP"/>
    </source>
</evidence>
<evidence type="ECO:0000313" key="2">
    <source>
        <dbReference type="EMBL" id="PWR18579.1"/>
    </source>
</evidence>
<protein>
    <recommendedName>
        <fullName evidence="4">Lipocalin-like domain-containing protein</fullName>
    </recommendedName>
</protein>
<accession>A0A317DV77</accession>
<dbReference type="EMBL" id="QGLE01000013">
    <property type="protein sequence ID" value="PWR18579.1"/>
    <property type="molecule type" value="Genomic_DNA"/>
</dbReference>
<feature type="chain" id="PRO_5016355027" description="Lipocalin-like domain-containing protein" evidence="1">
    <location>
        <begin position="26"/>
        <end position="143"/>
    </location>
</feature>
<proteinExistence type="predicted"/>
<feature type="signal peptide" evidence="1">
    <location>
        <begin position="1"/>
        <end position="25"/>
    </location>
</feature>
<sequence length="143" mass="15218">MKFSQLLFAAALAAATVSAPLSAFADGKVEGLWRLDVAATVAAAKASGQMPPEALQKMEADLTGMGQGFSLSFTGHRLQAVAGPSTTNCSWTWADDYVIPSKCIDQKGKENDLDPEKQAIRFLGKEIHLIDKPSGLALILRRG</sequence>
<dbReference type="RefSeq" id="WP_109907625.1">
    <property type="nucleotide sequence ID" value="NZ_QGLE01000013.1"/>
</dbReference>
<keyword evidence="3" id="KW-1185">Reference proteome</keyword>
<dbReference type="OrthoDB" id="7280629at2"/>
<reference evidence="2 3" key="1">
    <citation type="submission" date="2018-05" db="EMBL/GenBank/DDBJ databases">
        <title>Zavarzinia sp. HR-AS.</title>
        <authorList>
            <person name="Lee Y."/>
            <person name="Jeon C.O."/>
        </authorList>
    </citation>
    <scope>NUCLEOTIDE SEQUENCE [LARGE SCALE GENOMIC DNA]</scope>
    <source>
        <strain evidence="2 3">HR-AS</strain>
    </source>
</reference>
<comment type="caution">
    <text evidence="2">The sequence shown here is derived from an EMBL/GenBank/DDBJ whole genome shotgun (WGS) entry which is preliminary data.</text>
</comment>
<dbReference type="Proteomes" id="UP000245461">
    <property type="component" value="Unassembled WGS sequence"/>
</dbReference>
<gene>
    <name evidence="2" type="ORF">DKG74_18290</name>
</gene>
<dbReference type="AlphaFoldDB" id="A0A317DV77"/>